<keyword evidence="3" id="KW-1185">Reference proteome</keyword>
<dbReference type="EMBL" id="LT841305">
    <property type="protein sequence ID" value="SMH64756.1"/>
    <property type="molecule type" value="Genomic_DNA"/>
</dbReference>
<protein>
    <submittedName>
        <fullName evidence="1">Uncharacterized protein</fullName>
    </submittedName>
</protein>
<gene>
    <name evidence="2" type="ORF">AFERRI_10790</name>
    <name evidence="1" type="ORF">AFERRI_80066</name>
</gene>
<reference evidence="1" key="1">
    <citation type="submission" date="2014-03" db="EMBL/GenBank/DDBJ databases">
        <authorList>
            <person name="Genoscope - CEA"/>
        </authorList>
    </citation>
    <scope>NUCLEOTIDE SEQUENCE [LARGE SCALE GENOMIC DNA]</scope>
    <source>
        <strain evidence="1">CF27</strain>
    </source>
</reference>
<dbReference type="Proteomes" id="UP000193925">
    <property type="component" value="Chromosome AFERRI"/>
</dbReference>
<reference evidence="2 3" key="3">
    <citation type="submission" date="2017-03" db="EMBL/GenBank/DDBJ databases">
        <authorList>
            <person name="Regsiter A."/>
            <person name="William W."/>
        </authorList>
    </citation>
    <scope>NUCLEOTIDE SEQUENCE [LARGE SCALE GENOMIC DNA]</scope>
    <source>
        <strain evidence="2">PRJEB5721</strain>
    </source>
</reference>
<sequence length="74" mass="8258">MKNWTLEQVERLNRLQRAELYGVAPCKGIRTPVRTGACLPITIMATIKAAFWPPRAAGSVRIAAIRRTGFTSHH</sequence>
<dbReference type="EMBL" id="CCCS020000078">
    <property type="protein sequence ID" value="CDQ12117.1"/>
    <property type="molecule type" value="Genomic_DNA"/>
</dbReference>
<evidence type="ECO:0000313" key="1">
    <source>
        <dbReference type="EMBL" id="CDQ12117.1"/>
    </source>
</evidence>
<name>A0A060UU30_9PROT</name>
<proteinExistence type="predicted"/>
<organism evidence="1">
    <name type="scientific">Acidithiobacillus ferrivorans</name>
    <dbReference type="NCBI Taxonomy" id="160808"/>
    <lineage>
        <taxon>Bacteria</taxon>
        <taxon>Pseudomonadati</taxon>
        <taxon>Pseudomonadota</taxon>
        <taxon>Acidithiobacillia</taxon>
        <taxon>Acidithiobacillales</taxon>
        <taxon>Acidithiobacillaceae</taxon>
        <taxon>Acidithiobacillus</taxon>
    </lineage>
</organism>
<dbReference type="AlphaFoldDB" id="A0A060UU30"/>
<evidence type="ECO:0000313" key="2">
    <source>
        <dbReference type="EMBL" id="SMH64756.1"/>
    </source>
</evidence>
<reference evidence="1" key="2">
    <citation type="submission" date="2014-07" db="EMBL/GenBank/DDBJ databases">
        <title>Initial genome analysis of the psychrotolerant acidophile Acidithiobacillus ferrivorans CF27: insights into iron and sulfur oxidation pathways and into biofilm formation.</title>
        <authorList>
            <person name="Talla E."/>
            <person name="Hedrich S."/>
            <person name="Mangenot S."/>
            <person name="Ji B."/>
            <person name="Johnson D.B."/>
            <person name="Barbe V."/>
            <person name="Bonnefoy V."/>
        </authorList>
    </citation>
    <scope>NUCLEOTIDE SEQUENCE [LARGE SCALE GENOMIC DNA]</scope>
    <source>
        <strain evidence="1">CF27</strain>
    </source>
</reference>
<accession>A0A060UU30</accession>
<evidence type="ECO:0000313" key="3">
    <source>
        <dbReference type="Proteomes" id="UP000193925"/>
    </source>
</evidence>